<dbReference type="GO" id="GO:0015628">
    <property type="term" value="P:protein secretion by the type II secretion system"/>
    <property type="evidence" value="ECO:0007669"/>
    <property type="project" value="TreeGrafter"/>
</dbReference>
<dbReference type="InterPro" id="IPR003583">
    <property type="entry name" value="Hlx-hairpin-Hlx_DNA-bd_motif"/>
</dbReference>
<dbReference type="Proteomes" id="UP000006431">
    <property type="component" value="Unassembled WGS sequence"/>
</dbReference>
<dbReference type="HOGENOM" id="CLU_052011_4_2_7"/>
<proteinExistence type="predicted"/>
<feature type="domain" description="Helix-hairpin-helix DNA-binding motif class 1" evidence="2">
    <location>
        <begin position="26"/>
        <end position="45"/>
    </location>
</feature>
<comment type="caution">
    <text evidence="3">The sequence shown here is derived from an EMBL/GenBank/DDBJ whole genome shotgun (WGS) entry which is preliminary data.</text>
</comment>
<dbReference type="PANTHER" id="PTHR21180:SF32">
    <property type="entry name" value="ENDONUCLEASE_EXONUCLEASE_PHOSPHATASE FAMILY DOMAIN-CONTAINING PROTEIN 1"/>
    <property type="match status" value="1"/>
</dbReference>
<accession>H1FUY4</accession>
<protein>
    <submittedName>
        <fullName evidence="3">Putative competence protein ComEA, helix-hairpin-helix region domain</fullName>
    </submittedName>
</protein>
<dbReference type="NCBIfam" id="TIGR00426">
    <property type="entry name" value="competence protein ComEA helix-hairpin-helix repeat region"/>
    <property type="match status" value="1"/>
</dbReference>
<dbReference type="OrthoDB" id="5373215at2"/>
<organism evidence="3 4">
    <name type="scientific">Sulfurimonas gotlandica (strain DSM 19862 / JCM 16533 / GD1)</name>
    <dbReference type="NCBI Taxonomy" id="929558"/>
    <lineage>
        <taxon>Bacteria</taxon>
        <taxon>Pseudomonadati</taxon>
        <taxon>Campylobacterota</taxon>
        <taxon>Epsilonproteobacteria</taxon>
        <taxon>Campylobacterales</taxon>
        <taxon>Sulfurimonadaceae</taxon>
        <taxon>Sulfurimonas</taxon>
    </lineage>
</organism>
<dbReference type="STRING" id="929558.SMGD1_0464"/>
<dbReference type="eggNOG" id="COG1555">
    <property type="taxonomic scope" value="Bacteria"/>
</dbReference>
<dbReference type="EMBL" id="AFRZ01000001">
    <property type="protein sequence ID" value="EHP28991.1"/>
    <property type="molecule type" value="Genomic_DNA"/>
</dbReference>
<sequence length="83" mass="9096">MKILAMVILGFSILFGAVDINTADKEELMSLKGLGDKKAAAVIEYRAKDCFESVEGITKVKGIGKKFIEKNRDNLIASECKTK</sequence>
<name>B6BKD6_SULGG</name>
<evidence type="ECO:0000313" key="3">
    <source>
        <dbReference type="EMBL" id="EHP28991.1"/>
    </source>
</evidence>
<dbReference type="GO" id="GO:0015627">
    <property type="term" value="C:type II protein secretion system complex"/>
    <property type="evidence" value="ECO:0007669"/>
    <property type="project" value="TreeGrafter"/>
</dbReference>
<dbReference type="AlphaFoldDB" id="B6BKD6"/>
<accession>B6BKD6</accession>
<reference evidence="3 4" key="1">
    <citation type="journal article" date="2012" name="Proc. Natl. Acad. Sci. U.S.A.">
        <title>Genome and physiology of a model Epsilonproteobacterium responsible for sulfide detoxification in marine oxygen depletion zones.</title>
        <authorList>
            <person name="Grote J."/>
            <person name="Schott T."/>
            <person name="Bruckner C.G."/>
            <person name="Glockner F.O."/>
            <person name="Jost G."/>
            <person name="Teeling H."/>
            <person name="Labrenz M."/>
            <person name="Jurgens K."/>
        </authorList>
    </citation>
    <scope>NUCLEOTIDE SEQUENCE [LARGE SCALE GENOMIC DNA]</scope>
    <source>
        <strain evidence="3 4">GD1</strain>
    </source>
</reference>
<dbReference type="GO" id="GO:0006281">
    <property type="term" value="P:DNA repair"/>
    <property type="evidence" value="ECO:0007669"/>
    <property type="project" value="InterPro"/>
</dbReference>
<evidence type="ECO:0000256" key="1">
    <source>
        <dbReference type="SAM" id="SignalP"/>
    </source>
</evidence>
<dbReference type="InterPro" id="IPR051675">
    <property type="entry name" value="Endo/Exo/Phosphatase_dom_1"/>
</dbReference>
<dbReference type="SMART" id="SM00278">
    <property type="entry name" value="HhH1"/>
    <property type="match status" value="2"/>
</dbReference>
<dbReference type="Gene3D" id="1.10.150.320">
    <property type="entry name" value="Photosystem II 12 kDa extrinsic protein"/>
    <property type="match status" value="1"/>
</dbReference>
<dbReference type="InterPro" id="IPR004509">
    <property type="entry name" value="Competence_ComEA_HhH"/>
</dbReference>
<gene>
    <name evidence="3" type="ORF">SMGD1_0464</name>
</gene>
<feature type="domain" description="Helix-hairpin-helix DNA-binding motif class 1" evidence="2">
    <location>
        <begin position="55"/>
        <end position="74"/>
    </location>
</feature>
<feature type="chain" id="PRO_5002843065" evidence="1">
    <location>
        <begin position="18"/>
        <end position="83"/>
    </location>
</feature>
<feature type="signal peptide" evidence="1">
    <location>
        <begin position="1"/>
        <end position="17"/>
    </location>
</feature>
<dbReference type="GO" id="GO:0003677">
    <property type="term" value="F:DNA binding"/>
    <property type="evidence" value="ECO:0007669"/>
    <property type="project" value="InterPro"/>
</dbReference>
<dbReference type="PANTHER" id="PTHR21180">
    <property type="entry name" value="ENDONUCLEASE/EXONUCLEASE/PHOSPHATASE FAMILY DOMAIN-CONTAINING PROTEIN 1"/>
    <property type="match status" value="1"/>
</dbReference>
<keyword evidence="4" id="KW-1185">Reference proteome</keyword>
<evidence type="ECO:0000259" key="2">
    <source>
        <dbReference type="SMART" id="SM00278"/>
    </source>
</evidence>
<keyword evidence="1" id="KW-0732">Signal</keyword>
<dbReference type="RefSeq" id="WP_008337783.1">
    <property type="nucleotide sequence ID" value="NZ_AFRZ01000001.1"/>
</dbReference>
<dbReference type="InterPro" id="IPR010994">
    <property type="entry name" value="RuvA_2-like"/>
</dbReference>
<dbReference type="Pfam" id="PF12836">
    <property type="entry name" value="HHH_3"/>
    <property type="match status" value="1"/>
</dbReference>
<dbReference type="SUPFAM" id="SSF47781">
    <property type="entry name" value="RuvA domain 2-like"/>
    <property type="match status" value="1"/>
</dbReference>
<dbReference type="PATRIC" id="fig|929558.5.peg.462"/>
<evidence type="ECO:0000313" key="4">
    <source>
        <dbReference type="Proteomes" id="UP000006431"/>
    </source>
</evidence>